<dbReference type="EMBL" id="CP045121">
    <property type="protein sequence ID" value="QIN80547.1"/>
    <property type="molecule type" value="Genomic_DNA"/>
</dbReference>
<name>A0A6G8Q2K7_9ACTN</name>
<dbReference type="InterPro" id="IPR018225">
    <property type="entry name" value="Transaldolase_AS"/>
</dbReference>
<evidence type="ECO:0000256" key="4">
    <source>
        <dbReference type="ARBA" id="ARBA00008426"/>
    </source>
</evidence>
<dbReference type="PROSITE" id="PS00958">
    <property type="entry name" value="TRANSALDOLASE_2"/>
    <property type="match status" value="1"/>
</dbReference>
<evidence type="ECO:0000256" key="3">
    <source>
        <dbReference type="ARBA" id="ARBA00004857"/>
    </source>
</evidence>
<evidence type="ECO:0000256" key="1">
    <source>
        <dbReference type="ARBA" id="ARBA00003518"/>
    </source>
</evidence>
<dbReference type="UniPathway" id="UPA00115">
    <property type="reaction ID" value="UER00414"/>
</dbReference>
<dbReference type="KEGG" id="rmar:GBA65_20825"/>
<proteinExistence type="inferred from homology"/>
<dbReference type="PANTHER" id="PTHR10683">
    <property type="entry name" value="TRANSALDOLASE"/>
    <property type="match status" value="1"/>
</dbReference>
<reference evidence="12 13" key="1">
    <citation type="submission" date="2019-10" db="EMBL/GenBank/DDBJ databases">
        <title>Rubrobacter sp nov SCSIO 52915 isolated from a deep-sea sediment in the South China Sea.</title>
        <authorList>
            <person name="Chen R.W."/>
        </authorList>
    </citation>
    <scope>NUCLEOTIDE SEQUENCE [LARGE SCALE GENOMIC DNA]</scope>
    <source>
        <strain evidence="12 13">SCSIO 52915</strain>
    </source>
</reference>
<accession>A0A6G8Q2K7</accession>
<evidence type="ECO:0000256" key="9">
    <source>
        <dbReference type="ARBA" id="ARBA00023270"/>
    </source>
</evidence>
<dbReference type="InterPro" id="IPR004732">
    <property type="entry name" value="Transaldolase_2"/>
</dbReference>
<comment type="function">
    <text evidence="1 11">Transaldolase is important for the balance of metabolites in the pentose-phosphate pathway.</text>
</comment>
<comment type="subcellular location">
    <subcellularLocation>
        <location evidence="2 11">Cytoplasm</location>
    </subcellularLocation>
</comment>
<gene>
    <name evidence="11 12" type="primary">tal</name>
    <name evidence="12" type="ORF">GBA65_20825</name>
</gene>
<evidence type="ECO:0000256" key="10">
    <source>
        <dbReference type="ARBA" id="ARBA00048810"/>
    </source>
</evidence>
<dbReference type="EC" id="2.2.1.2" evidence="5 11"/>
<dbReference type="NCBIfam" id="TIGR00876">
    <property type="entry name" value="tal_mycobact"/>
    <property type="match status" value="1"/>
</dbReference>
<dbReference type="CDD" id="cd00955">
    <property type="entry name" value="Transaldolase_like"/>
    <property type="match status" value="1"/>
</dbReference>
<dbReference type="HAMAP" id="MF_00493">
    <property type="entry name" value="Transaldolase_2"/>
    <property type="match status" value="1"/>
</dbReference>
<comment type="pathway">
    <text evidence="3 11">Carbohydrate degradation; pentose phosphate pathway; D-glyceraldehyde 3-phosphate and beta-D-fructose 6-phosphate from D-ribose 5-phosphate and D-xylulose 5-phosphate (non-oxidative stage): step 2/3.</text>
</comment>
<dbReference type="Proteomes" id="UP000502706">
    <property type="component" value="Chromosome"/>
</dbReference>
<dbReference type="Pfam" id="PF00923">
    <property type="entry name" value="TAL_FSA"/>
    <property type="match status" value="1"/>
</dbReference>
<evidence type="ECO:0000313" key="13">
    <source>
        <dbReference type="Proteomes" id="UP000502706"/>
    </source>
</evidence>
<evidence type="ECO:0000256" key="5">
    <source>
        <dbReference type="ARBA" id="ARBA00013151"/>
    </source>
</evidence>
<organism evidence="12 13">
    <name type="scientific">Rubrobacter marinus</name>
    <dbReference type="NCBI Taxonomy" id="2653852"/>
    <lineage>
        <taxon>Bacteria</taxon>
        <taxon>Bacillati</taxon>
        <taxon>Actinomycetota</taxon>
        <taxon>Rubrobacteria</taxon>
        <taxon>Rubrobacterales</taxon>
        <taxon>Rubrobacteraceae</taxon>
        <taxon>Rubrobacter</taxon>
    </lineage>
</organism>
<dbReference type="InterPro" id="IPR013785">
    <property type="entry name" value="Aldolase_TIM"/>
</dbReference>
<comment type="catalytic activity">
    <reaction evidence="10 11">
        <text>D-sedoheptulose 7-phosphate + D-glyceraldehyde 3-phosphate = D-erythrose 4-phosphate + beta-D-fructose 6-phosphate</text>
        <dbReference type="Rhea" id="RHEA:17053"/>
        <dbReference type="ChEBI" id="CHEBI:16897"/>
        <dbReference type="ChEBI" id="CHEBI:57483"/>
        <dbReference type="ChEBI" id="CHEBI:57634"/>
        <dbReference type="ChEBI" id="CHEBI:59776"/>
        <dbReference type="EC" id="2.2.1.2"/>
    </reaction>
</comment>
<evidence type="ECO:0000256" key="11">
    <source>
        <dbReference type="HAMAP-Rule" id="MF_00493"/>
    </source>
</evidence>
<evidence type="ECO:0000313" key="12">
    <source>
        <dbReference type="EMBL" id="QIN80547.1"/>
    </source>
</evidence>
<dbReference type="GO" id="GO:0005737">
    <property type="term" value="C:cytoplasm"/>
    <property type="evidence" value="ECO:0007669"/>
    <property type="project" value="UniProtKB-SubCell"/>
</dbReference>
<dbReference type="PROSITE" id="PS01054">
    <property type="entry name" value="TRANSALDOLASE_1"/>
    <property type="match status" value="1"/>
</dbReference>
<sequence>MNERLQRLSEAGQSVWIDYLSRDSIRGGELEGMIESGVVGVTSNPTIFQKAIADSELYDEQLRELAEEESDPKELFLGLASQDIREACDLMMPVFERTNRLDGFVSLEVSPDIAYDTAATYEEAKRLHAMVDRPNLMVKIPATEPGLAAIEDMIAGGNSINVTLIFSLSRYRAVANAYVRGLQRLVAGGGDPSGVASVASFFVSRVDSEGDKRLDEIGGHDDLKGRLAIANAKLAYAAFEEIFSGDDWEFLESKGATKQRPLWASTSTKNPDYKDTIYVDNLVGPDTVNTMPSSTLDAFMDHGEVDPNALKQGLEEARKLVGELREAGVDYESVVEVLEQEGVQKFADSFDELLEVIGNKSRQVKGQSAGQPVS</sequence>
<evidence type="ECO:0000256" key="7">
    <source>
        <dbReference type="ARBA" id="ARBA00022679"/>
    </source>
</evidence>
<dbReference type="InterPro" id="IPR001585">
    <property type="entry name" value="TAL/FSA"/>
</dbReference>
<dbReference type="GO" id="GO:0005975">
    <property type="term" value="P:carbohydrate metabolic process"/>
    <property type="evidence" value="ECO:0007669"/>
    <property type="project" value="InterPro"/>
</dbReference>
<evidence type="ECO:0000256" key="2">
    <source>
        <dbReference type="ARBA" id="ARBA00004496"/>
    </source>
</evidence>
<keyword evidence="9 11" id="KW-0704">Schiff base</keyword>
<keyword evidence="7 11" id="KW-0808">Transferase</keyword>
<dbReference type="RefSeq" id="WP_166398216.1">
    <property type="nucleotide sequence ID" value="NZ_CP045121.1"/>
</dbReference>
<dbReference type="AlphaFoldDB" id="A0A6G8Q2K7"/>
<dbReference type="PANTHER" id="PTHR10683:SF31">
    <property type="entry name" value="TRANSALDOLASE"/>
    <property type="match status" value="1"/>
</dbReference>
<evidence type="ECO:0000256" key="8">
    <source>
        <dbReference type="ARBA" id="ARBA00023126"/>
    </source>
</evidence>
<dbReference type="PIRSF" id="PIRSF036915">
    <property type="entry name" value="Trnald_Bac_Plnt"/>
    <property type="match status" value="1"/>
</dbReference>
<comment type="similarity">
    <text evidence="4 11">Belongs to the transaldolase family. Type 2 subfamily.</text>
</comment>
<dbReference type="GO" id="GO:0006098">
    <property type="term" value="P:pentose-phosphate shunt"/>
    <property type="evidence" value="ECO:0007669"/>
    <property type="project" value="UniProtKB-UniRule"/>
</dbReference>
<keyword evidence="8 11" id="KW-0570">Pentose shunt</keyword>
<protein>
    <recommendedName>
        <fullName evidence="5 11">Transaldolase</fullName>
        <ecNumber evidence="5 11">2.2.1.2</ecNumber>
    </recommendedName>
</protein>
<evidence type="ECO:0000256" key="6">
    <source>
        <dbReference type="ARBA" id="ARBA00022490"/>
    </source>
</evidence>
<dbReference type="GO" id="GO:0004801">
    <property type="term" value="F:transaldolase activity"/>
    <property type="evidence" value="ECO:0007669"/>
    <property type="project" value="UniProtKB-UniRule"/>
</dbReference>
<dbReference type="SUPFAM" id="SSF51569">
    <property type="entry name" value="Aldolase"/>
    <property type="match status" value="1"/>
</dbReference>
<dbReference type="Gene3D" id="3.20.20.70">
    <property type="entry name" value="Aldolase class I"/>
    <property type="match status" value="1"/>
</dbReference>
<dbReference type="NCBIfam" id="NF002881">
    <property type="entry name" value="PRK03343.1"/>
    <property type="match status" value="1"/>
</dbReference>
<feature type="active site" description="Schiff-base intermediate with substrate" evidence="11">
    <location>
        <position position="139"/>
    </location>
</feature>
<keyword evidence="13" id="KW-1185">Reference proteome</keyword>
<keyword evidence="6 11" id="KW-0963">Cytoplasm</keyword>